<evidence type="ECO:0000313" key="4">
    <source>
        <dbReference type="Proteomes" id="UP000663400"/>
    </source>
</evidence>
<dbReference type="EMBL" id="CP071517">
    <property type="protein sequence ID" value="QSX75405.1"/>
    <property type="molecule type" value="Genomic_DNA"/>
</dbReference>
<dbReference type="SUPFAM" id="SSF56954">
    <property type="entry name" value="Outer membrane efflux proteins (OEP)"/>
    <property type="match status" value="1"/>
</dbReference>
<dbReference type="Gene3D" id="1.20.1600.10">
    <property type="entry name" value="Outer membrane efflux proteins (OEP)"/>
    <property type="match status" value="1"/>
</dbReference>
<keyword evidence="2" id="KW-0449">Lipoprotein</keyword>
<gene>
    <name evidence="3" type="ORF">HIV01_002315</name>
</gene>
<evidence type="ECO:0000256" key="1">
    <source>
        <dbReference type="ARBA" id="ARBA00007613"/>
    </source>
</evidence>
<comment type="subcellular location">
    <subcellularLocation>
        <location evidence="2">Cell outer membrane</location>
        <topology evidence="2">Lipid-anchor</topology>
    </subcellularLocation>
</comment>
<comment type="similarity">
    <text evidence="1 2">Belongs to the outer membrane factor (OMF) (TC 1.B.17) family.</text>
</comment>
<evidence type="ECO:0000256" key="2">
    <source>
        <dbReference type="RuleBase" id="RU362097"/>
    </source>
</evidence>
<dbReference type="InterPro" id="IPR003423">
    <property type="entry name" value="OMP_efflux"/>
</dbReference>
<dbReference type="Pfam" id="PF02321">
    <property type="entry name" value="OEP"/>
    <property type="match status" value="2"/>
</dbReference>
<sequence length="468" mass="50693">MRAAALLIGVSIALTGCMLGPNYSRPDLELPVQYRAPLTQAEAQSIADVAWFDLFRDPQLSALIREAIDNNLDLRQALSRVEQARANAKFARGSLGPDIRGTLSSTPSAGSGDDDTVYSAGLSLVWEIDLFGKLRRGSEASRANLLATEDAARGVLATLVTQVAATWLSLRELDEERAIIERTITSQEESLRLIRAQLRSGVASGAEEQQAIAQLATTRAQLPSTEQQILATENVLAQLLGRYPQPIDRGSQMANGGMPDSPDIPTGLPTELLERRPDVRLAENQLHAATARVGVAVANRFPFPTIGLSALFGRTAVDLSDLGSSSRSLSVNSWGPYVDLPIIDFGRAGANVDLARAQTDEAAHVYRQTVLQALVEVSSNVSAYEKSASIISANEESTTANRENLRLQRLRYKAGVSSYLEVLDAERQLLSSELSLARARLLRLTSYIDVYRALGGGWSDEELLRIAQ</sequence>
<name>A0ABX7RBK4_9GAMM</name>
<dbReference type="PANTHER" id="PTHR30203:SF33">
    <property type="entry name" value="BLR4455 PROTEIN"/>
    <property type="match status" value="1"/>
</dbReference>
<dbReference type="Gene3D" id="2.20.200.10">
    <property type="entry name" value="Outer membrane efflux proteins (OEP)"/>
    <property type="match status" value="1"/>
</dbReference>
<organism evidence="3 4">
    <name type="scientific">Lysobacter arenosi</name>
    <dbReference type="NCBI Taxonomy" id="2795387"/>
    <lineage>
        <taxon>Bacteria</taxon>
        <taxon>Pseudomonadati</taxon>
        <taxon>Pseudomonadota</taxon>
        <taxon>Gammaproteobacteria</taxon>
        <taxon>Lysobacterales</taxon>
        <taxon>Lysobacteraceae</taxon>
        <taxon>Lysobacter</taxon>
    </lineage>
</organism>
<keyword evidence="4" id="KW-1185">Reference proteome</keyword>
<keyword evidence="2" id="KW-0564">Palmitate</keyword>
<dbReference type="PANTHER" id="PTHR30203">
    <property type="entry name" value="OUTER MEMBRANE CATION EFFLUX PROTEIN"/>
    <property type="match status" value="1"/>
</dbReference>
<dbReference type="InterPro" id="IPR010131">
    <property type="entry name" value="MdtP/NodT-like"/>
</dbReference>
<evidence type="ECO:0000313" key="3">
    <source>
        <dbReference type="EMBL" id="QSX75405.1"/>
    </source>
</evidence>
<keyword evidence="2" id="KW-0472">Membrane</keyword>
<keyword evidence="2" id="KW-0812">Transmembrane</keyword>
<protein>
    <submittedName>
        <fullName evidence="3">Efflux transporter outer membrane subunit</fullName>
    </submittedName>
</protein>
<dbReference type="RefSeq" id="WP_200604647.1">
    <property type="nucleotide sequence ID" value="NZ_CP071517.1"/>
</dbReference>
<proteinExistence type="inferred from homology"/>
<dbReference type="PROSITE" id="PS51257">
    <property type="entry name" value="PROKAR_LIPOPROTEIN"/>
    <property type="match status" value="1"/>
</dbReference>
<accession>A0ABX7RBK4</accession>
<reference evidence="3 4" key="1">
    <citation type="submission" date="2021-02" db="EMBL/GenBank/DDBJ databases">
        <title>Lysobacter arenosi sp. nov., isolated from soil of gangwondo yeongwol, south Korea.</title>
        <authorList>
            <person name="Kim K.R."/>
            <person name="Kim K.H."/>
            <person name="Jeon C.O."/>
        </authorList>
    </citation>
    <scope>NUCLEOTIDE SEQUENCE [LARGE SCALE GENOMIC DNA]</scope>
    <source>
        <strain evidence="3 4">R7</strain>
    </source>
</reference>
<keyword evidence="2" id="KW-1134">Transmembrane beta strand</keyword>
<dbReference type="NCBIfam" id="TIGR01845">
    <property type="entry name" value="outer_NodT"/>
    <property type="match status" value="1"/>
</dbReference>
<dbReference type="Proteomes" id="UP000663400">
    <property type="component" value="Chromosome"/>
</dbReference>